<feature type="signal peptide" evidence="1">
    <location>
        <begin position="1"/>
        <end position="22"/>
    </location>
</feature>
<gene>
    <name evidence="2" type="ORF">GCM10009802_31980</name>
</gene>
<sequence>MIRRALITGIVAAVVAAAYAVAAPAGQQNVSHTPAAAGDPGYAVEDFAYPGADRIQQERGILLKRGNGHIVLAPACADGLLRVWARGKPEYCFKVTGDTGYLSLDLPAVYTVRGIDYDTTLTMTVDDETKTYDIPRNQWEAVGEGTDPERRDHTLVEIRTSK</sequence>
<dbReference type="Proteomes" id="UP001500443">
    <property type="component" value="Unassembled WGS sequence"/>
</dbReference>
<accession>A0ABP5K600</accession>
<evidence type="ECO:0000313" key="2">
    <source>
        <dbReference type="EMBL" id="GAA2126206.1"/>
    </source>
</evidence>
<evidence type="ECO:0008006" key="4">
    <source>
        <dbReference type="Google" id="ProtNLM"/>
    </source>
</evidence>
<protein>
    <recommendedName>
        <fullName evidence="4">Secreted protein</fullName>
    </recommendedName>
</protein>
<keyword evidence="3" id="KW-1185">Reference proteome</keyword>
<evidence type="ECO:0000313" key="3">
    <source>
        <dbReference type="Proteomes" id="UP001500443"/>
    </source>
</evidence>
<organism evidence="2 3">
    <name type="scientific">Streptomyces synnematoformans</name>
    <dbReference type="NCBI Taxonomy" id="415721"/>
    <lineage>
        <taxon>Bacteria</taxon>
        <taxon>Bacillati</taxon>
        <taxon>Actinomycetota</taxon>
        <taxon>Actinomycetes</taxon>
        <taxon>Kitasatosporales</taxon>
        <taxon>Streptomycetaceae</taxon>
        <taxon>Streptomyces</taxon>
    </lineage>
</organism>
<name>A0ABP5K600_9ACTN</name>
<feature type="chain" id="PRO_5045478735" description="Secreted protein" evidence="1">
    <location>
        <begin position="23"/>
        <end position="162"/>
    </location>
</feature>
<reference evidence="3" key="1">
    <citation type="journal article" date="2019" name="Int. J. Syst. Evol. Microbiol.">
        <title>The Global Catalogue of Microorganisms (GCM) 10K type strain sequencing project: providing services to taxonomists for standard genome sequencing and annotation.</title>
        <authorList>
            <consortium name="The Broad Institute Genomics Platform"/>
            <consortium name="The Broad Institute Genome Sequencing Center for Infectious Disease"/>
            <person name="Wu L."/>
            <person name="Ma J."/>
        </authorList>
    </citation>
    <scope>NUCLEOTIDE SEQUENCE [LARGE SCALE GENOMIC DNA]</scope>
    <source>
        <strain evidence="3">JCM 15481</strain>
    </source>
</reference>
<keyword evidence="1" id="KW-0732">Signal</keyword>
<dbReference type="EMBL" id="BAAAPF010000094">
    <property type="protein sequence ID" value="GAA2126206.1"/>
    <property type="molecule type" value="Genomic_DNA"/>
</dbReference>
<comment type="caution">
    <text evidence="2">The sequence shown here is derived from an EMBL/GenBank/DDBJ whole genome shotgun (WGS) entry which is preliminary data.</text>
</comment>
<evidence type="ECO:0000256" key="1">
    <source>
        <dbReference type="SAM" id="SignalP"/>
    </source>
</evidence>
<proteinExistence type="predicted"/>